<evidence type="ECO:0000313" key="10">
    <source>
        <dbReference type="Proteomes" id="UP000297716"/>
    </source>
</evidence>
<evidence type="ECO:0000256" key="7">
    <source>
        <dbReference type="ARBA" id="ARBA00023136"/>
    </source>
</evidence>
<comment type="similarity">
    <text evidence="2">Belongs to the major facilitator superfamily.</text>
</comment>
<evidence type="ECO:0000256" key="1">
    <source>
        <dbReference type="ARBA" id="ARBA00004651"/>
    </source>
</evidence>
<feature type="transmembrane region" description="Helical" evidence="8">
    <location>
        <begin position="102"/>
        <end position="122"/>
    </location>
</feature>
<dbReference type="PANTHER" id="PTHR23502:SF186">
    <property type="entry name" value="MAJOR FACILITATOR SUPERFAMILY (MFS) PROFILE DOMAIN-CONTAINING PROTEIN"/>
    <property type="match status" value="1"/>
</dbReference>
<evidence type="ECO:0000313" key="9">
    <source>
        <dbReference type="EMBL" id="TGJ83750.1"/>
    </source>
</evidence>
<proteinExistence type="inferred from homology"/>
<protein>
    <recommendedName>
        <fullName evidence="11">Major facilitator superfamily (MFS) profile domain-containing protein</fullName>
    </recommendedName>
</protein>
<sequence>MDDKRSDPPRAPASINSWKLLTNQENITNDILSCPYAGSGTQDSPYIVKWMPSDPVDPISYPKWRKWCITLIMALSTLAITFASSSLGAADPQLEKHFSASTTLVTADVSLFVLAFAVGPAIWGPLSELYGRQYIFAATFFGVTVLSSATVVSNSIGTLLVLRFITAALGSSVITNAAGVIGDVWLPHERGLACGFLAQNAGWRWVAGLIALLSGVCWILGLFLVPETYAPLLLRRRAAKLSAMTGRVYKSQLERMGSPKSSRTLFYTNIVRPWVFLAREPIVLVCSIYIAIIYGTLYLSFAAFPIVFAKKRGWDQGISGLAFIGIAVGQVLGMVYAIVDTSRYKRIAARSPGGRAPPEAWLAPSGVAGVALPVGLFWFAWTNGNNIHWIVCLIGIAPFGFGQVLIFLSISQYLLDAYGIYSASALAANAAVRALFGAAFHLFSGPLYERLGIHWGSSIPAFLTLFCLPVPFLFHRFGHKIRLRCHFSSEAMRVTQELNKKTSFNSDAPTLAEQQEA</sequence>
<comment type="caution">
    <text evidence="9">The sequence shown here is derived from an EMBL/GenBank/DDBJ whole genome shotgun (WGS) entry which is preliminary data.</text>
</comment>
<evidence type="ECO:0000256" key="5">
    <source>
        <dbReference type="ARBA" id="ARBA00022692"/>
    </source>
</evidence>
<feature type="transmembrane region" description="Helical" evidence="8">
    <location>
        <begin position="282"/>
        <end position="308"/>
    </location>
</feature>
<feature type="transmembrane region" description="Helical" evidence="8">
    <location>
        <begin position="320"/>
        <end position="339"/>
    </location>
</feature>
<accession>A0A4Z0YX11</accession>
<dbReference type="Gene3D" id="1.20.1250.20">
    <property type="entry name" value="MFS general substrate transporter like domains"/>
    <property type="match status" value="1"/>
</dbReference>
<evidence type="ECO:0000256" key="3">
    <source>
        <dbReference type="ARBA" id="ARBA00022448"/>
    </source>
</evidence>
<evidence type="ECO:0000256" key="4">
    <source>
        <dbReference type="ARBA" id="ARBA00022475"/>
    </source>
</evidence>
<dbReference type="AlphaFoldDB" id="A0A4Z0YX11"/>
<feature type="transmembrane region" description="Helical" evidence="8">
    <location>
        <begin position="420"/>
        <end position="443"/>
    </location>
</feature>
<organism evidence="9 10">
    <name type="scientific">Xylaria hypoxylon</name>
    <dbReference type="NCBI Taxonomy" id="37992"/>
    <lineage>
        <taxon>Eukaryota</taxon>
        <taxon>Fungi</taxon>
        <taxon>Dikarya</taxon>
        <taxon>Ascomycota</taxon>
        <taxon>Pezizomycotina</taxon>
        <taxon>Sordariomycetes</taxon>
        <taxon>Xylariomycetidae</taxon>
        <taxon>Xylariales</taxon>
        <taxon>Xylariaceae</taxon>
        <taxon>Xylaria</taxon>
    </lineage>
</organism>
<feature type="transmembrane region" description="Helical" evidence="8">
    <location>
        <begin position="387"/>
        <end position="408"/>
    </location>
</feature>
<feature type="transmembrane region" description="Helical" evidence="8">
    <location>
        <begin position="69"/>
        <end position="90"/>
    </location>
</feature>
<keyword evidence="3" id="KW-0813">Transport</keyword>
<evidence type="ECO:0008006" key="11">
    <source>
        <dbReference type="Google" id="ProtNLM"/>
    </source>
</evidence>
<evidence type="ECO:0000256" key="2">
    <source>
        <dbReference type="ARBA" id="ARBA00008335"/>
    </source>
</evidence>
<feature type="transmembrane region" description="Helical" evidence="8">
    <location>
        <begin position="202"/>
        <end position="225"/>
    </location>
</feature>
<evidence type="ECO:0000256" key="8">
    <source>
        <dbReference type="SAM" id="Phobius"/>
    </source>
</evidence>
<dbReference type="OrthoDB" id="446368at2759"/>
<feature type="transmembrane region" description="Helical" evidence="8">
    <location>
        <begin position="160"/>
        <end position="182"/>
    </location>
</feature>
<dbReference type="STRING" id="37992.A0A4Z0YX11"/>
<gene>
    <name evidence="9" type="ORF">E0Z10_g5012</name>
</gene>
<keyword evidence="5 8" id="KW-0812">Transmembrane</keyword>
<dbReference type="GO" id="GO:0022857">
    <property type="term" value="F:transmembrane transporter activity"/>
    <property type="evidence" value="ECO:0007669"/>
    <property type="project" value="InterPro"/>
</dbReference>
<dbReference type="InterPro" id="IPR011701">
    <property type="entry name" value="MFS"/>
</dbReference>
<dbReference type="Proteomes" id="UP000297716">
    <property type="component" value="Unassembled WGS sequence"/>
</dbReference>
<feature type="transmembrane region" description="Helical" evidence="8">
    <location>
        <begin position="134"/>
        <end position="153"/>
    </location>
</feature>
<dbReference type="SUPFAM" id="SSF103473">
    <property type="entry name" value="MFS general substrate transporter"/>
    <property type="match status" value="1"/>
</dbReference>
<dbReference type="GO" id="GO:0005886">
    <property type="term" value="C:plasma membrane"/>
    <property type="evidence" value="ECO:0007669"/>
    <property type="project" value="UniProtKB-SubCell"/>
</dbReference>
<comment type="subcellular location">
    <subcellularLocation>
        <location evidence="1">Cell membrane</location>
        <topology evidence="1">Multi-pass membrane protein</topology>
    </subcellularLocation>
</comment>
<evidence type="ECO:0000256" key="6">
    <source>
        <dbReference type="ARBA" id="ARBA00022989"/>
    </source>
</evidence>
<keyword evidence="7 8" id="KW-0472">Membrane</keyword>
<dbReference type="FunFam" id="1.20.1250.20:FF:000082">
    <property type="entry name" value="MFS multidrug transporter, putative"/>
    <property type="match status" value="1"/>
</dbReference>
<keyword evidence="10" id="KW-1185">Reference proteome</keyword>
<feature type="transmembrane region" description="Helical" evidence="8">
    <location>
        <begin position="360"/>
        <end position="381"/>
    </location>
</feature>
<name>A0A4Z0YX11_9PEZI</name>
<dbReference type="CDD" id="cd17323">
    <property type="entry name" value="MFS_Tpo1_MDR_like"/>
    <property type="match status" value="1"/>
</dbReference>
<reference evidence="9 10" key="1">
    <citation type="submission" date="2019-03" db="EMBL/GenBank/DDBJ databases">
        <title>Draft genome sequence of Xylaria hypoxylon DSM 108379, a ubiquitous saprotrophic-parasitic fungi on hardwood.</title>
        <authorList>
            <person name="Buettner E."/>
            <person name="Leonhardt S."/>
            <person name="Gebauer A.M."/>
            <person name="Liers C."/>
            <person name="Hofrichter M."/>
            <person name="Kellner H."/>
        </authorList>
    </citation>
    <scope>NUCLEOTIDE SEQUENCE [LARGE SCALE GENOMIC DNA]</scope>
    <source>
        <strain evidence="9 10">DSM 108379</strain>
    </source>
</reference>
<keyword evidence="4" id="KW-1003">Cell membrane</keyword>
<dbReference type="PANTHER" id="PTHR23502">
    <property type="entry name" value="MAJOR FACILITATOR SUPERFAMILY"/>
    <property type="match status" value="1"/>
</dbReference>
<keyword evidence="6 8" id="KW-1133">Transmembrane helix</keyword>
<dbReference type="InterPro" id="IPR036259">
    <property type="entry name" value="MFS_trans_sf"/>
</dbReference>
<feature type="transmembrane region" description="Helical" evidence="8">
    <location>
        <begin position="455"/>
        <end position="474"/>
    </location>
</feature>
<dbReference type="EMBL" id="SKBN01000084">
    <property type="protein sequence ID" value="TGJ83750.1"/>
    <property type="molecule type" value="Genomic_DNA"/>
</dbReference>
<dbReference type="Pfam" id="PF07690">
    <property type="entry name" value="MFS_1"/>
    <property type="match status" value="1"/>
</dbReference>